<reference evidence="1 2" key="1">
    <citation type="submission" date="2009-04" db="EMBL/GenBank/DDBJ databases">
        <authorList>
            <person name="Reysenbach A.-L."/>
            <person name="Heidelberg J.F."/>
            <person name="Nelson W.C."/>
        </authorList>
    </citation>
    <scope>NUCLEOTIDE SEQUENCE [LARGE SCALE GENOMIC DNA]</scope>
    <source>
        <strain evidence="1 2">SS-5</strain>
    </source>
</reference>
<sequence length="43" mass="4986">MSGKKLDKGRRFFADWLPRSFLDALSVFGFLTSEVCYNKIKRG</sequence>
<comment type="caution">
    <text evidence="1">The sequence shown here is derived from an EMBL/GenBank/DDBJ whole genome shotgun (WGS) entry which is preliminary data.</text>
</comment>
<dbReference type="EMBL" id="ABZS01000025">
    <property type="protein sequence ID" value="EEP61091.1"/>
    <property type="molecule type" value="Genomic_DNA"/>
</dbReference>
<accession>C4FIL0</accession>
<keyword evidence="2" id="KW-1185">Reference proteome</keyword>
<protein>
    <submittedName>
        <fullName evidence="1">Uncharacterized protein</fullName>
    </submittedName>
</protein>
<proteinExistence type="predicted"/>
<dbReference type="AlphaFoldDB" id="C4FIL0"/>
<evidence type="ECO:0000313" key="1">
    <source>
        <dbReference type="EMBL" id="EEP61091.1"/>
    </source>
</evidence>
<organism evidence="1 2">
    <name type="scientific">Sulfurihydrogenibium yellowstonense SS-5</name>
    <dbReference type="NCBI Taxonomy" id="432331"/>
    <lineage>
        <taxon>Bacteria</taxon>
        <taxon>Pseudomonadati</taxon>
        <taxon>Aquificota</taxon>
        <taxon>Aquificia</taxon>
        <taxon>Aquificales</taxon>
        <taxon>Hydrogenothermaceae</taxon>
        <taxon>Sulfurihydrogenibium</taxon>
    </lineage>
</organism>
<name>C4FIL0_9AQUI</name>
<dbReference type="Proteomes" id="UP000005540">
    <property type="component" value="Unassembled WGS sequence"/>
</dbReference>
<evidence type="ECO:0000313" key="2">
    <source>
        <dbReference type="Proteomes" id="UP000005540"/>
    </source>
</evidence>
<gene>
    <name evidence="1" type="ORF">SULYE_0395</name>
</gene>